<feature type="region of interest" description="Disordered" evidence="1">
    <location>
        <begin position="83"/>
        <end position="107"/>
    </location>
</feature>
<evidence type="ECO:0000256" key="1">
    <source>
        <dbReference type="SAM" id="MobiDB-lite"/>
    </source>
</evidence>
<dbReference type="RefSeq" id="WP_141162490.1">
    <property type="nucleotide sequence ID" value="NZ_VHQG01000001.1"/>
</dbReference>
<organism evidence="2 3">
    <name type="scientific">Schumannella soli</name>
    <dbReference type="NCBI Taxonomy" id="2590779"/>
    <lineage>
        <taxon>Bacteria</taxon>
        <taxon>Bacillati</taxon>
        <taxon>Actinomycetota</taxon>
        <taxon>Actinomycetes</taxon>
        <taxon>Micrococcales</taxon>
        <taxon>Microbacteriaceae</taxon>
        <taxon>Schumannella</taxon>
    </lineage>
</organism>
<dbReference type="AlphaFoldDB" id="A0A506Y7F5"/>
<dbReference type="Proteomes" id="UP000316252">
    <property type="component" value="Unassembled WGS sequence"/>
</dbReference>
<keyword evidence="3" id="KW-1185">Reference proteome</keyword>
<evidence type="ECO:0000313" key="2">
    <source>
        <dbReference type="EMBL" id="TPW77965.1"/>
    </source>
</evidence>
<evidence type="ECO:0000313" key="3">
    <source>
        <dbReference type="Proteomes" id="UP000316252"/>
    </source>
</evidence>
<accession>A0A506Y7F5</accession>
<gene>
    <name evidence="2" type="ORF">FJ657_04830</name>
</gene>
<dbReference type="OrthoDB" id="5125216at2"/>
<dbReference type="EMBL" id="VHQG01000001">
    <property type="protein sequence ID" value="TPW77965.1"/>
    <property type="molecule type" value="Genomic_DNA"/>
</dbReference>
<name>A0A506Y7F5_9MICO</name>
<sequence length="107" mass="11139">MKGKILFIAGLGVGYVLGTKAGRERYEQIAAVAGRFWGSPLVQKQVDTVEGFVRDKAPDVAEFAGETVKKVVGAATGRGSTAAKRSAAAKKAAATRRANAARSQSDD</sequence>
<proteinExistence type="predicted"/>
<comment type="caution">
    <text evidence="2">The sequence shown here is derived from an EMBL/GenBank/DDBJ whole genome shotgun (WGS) entry which is preliminary data.</text>
</comment>
<protein>
    <submittedName>
        <fullName evidence="2">YtxH domain-containing protein</fullName>
    </submittedName>
</protein>
<reference evidence="2 3" key="1">
    <citation type="submission" date="2019-06" db="EMBL/GenBank/DDBJ databases">
        <authorList>
            <person name="Li F."/>
        </authorList>
    </citation>
    <scope>NUCLEOTIDE SEQUENCE [LARGE SCALE GENOMIC DNA]</scope>
    <source>
        <strain evidence="2 3">10F1D-1</strain>
    </source>
</reference>